<feature type="signal peptide" evidence="1">
    <location>
        <begin position="1"/>
        <end position="23"/>
    </location>
</feature>
<dbReference type="HOGENOM" id="CLU_012009_0_0_0"/>
<evidence type="ECO:0000256" key="1">
    <source>
        <dbReference type="SAM" id="SignalP"/>
    </source>
</evidence>
<feature type="domain" description="GH29D-like beta-sandwich" evidence="2">
    <location>
        <begin position="715"/>
        <end position="768"/>
    </location>
</feature>
<dbReference type="Proteomes" id="UP000007881">
    <property type="component" value="Chromosome"/>
</dbReference>
<dbReference type="STRING" id="1142394.PSMK_09120"/>
<name>I0ICT3_PHYMF</name>
<protein>
    <recommendedName>
        <fullName evidence="2">GH29D-like beta-sandwich domain-containing protein</fullName>
    </recommendedName>
</protein>
<proteinExistence type="predicted"/>
<dbReference type="OrthoDB" id="1098018at2"/>
<organism evidence="3 4">
    <name type="scientific">Phycisphaera mikurensis (strain NBRC 102666 / KCTC 22515 / FYK2301M01)</name>
    <dbReference type="NCBI Taxonomy" id="1142394"/>
    <lineage>
        <taxon>Bacteria</taxon>
        <taxon>Pseudomonadati</taxon>
        <taxon>Planctomycetota</taxon>
        <taxon>Phycisphaerae</taxon>
        <taxon>Phycisphaerales</taxon>
        <taxon>Phycisphaeraceae</taxon>
        <taxon>Phycisphaera</taxon>
    </lineage>
</organism>
<accession>I0ICT3</accession>
<keyword evidence="1" id="KW-0732">Signal</keyword>
<dbReference type="RefSeq" id="WP_014436291.1">
    <property type="nucleotide sequence ID" value="NC_017080.1"/>
</dbReference>
<sequence length="781" mass="85148">MKNCLPAALAALTLLTMPGLSTGSAETHAELDAALLERYPGGTVHRIDGFDLSSPDAEFNDEQNEDWRMQFVPAEGDQPAHWRMHHAAEGWANGTRWSRNRLPIKPNTPYVLSMKVKTDFDQQWSEVNGGCMTFDGEGTYVSGSKDMALPSKTFGPGGWSRWDQPYTFPAADRLRTMAPHATIYVGETVHRPIEVRLADIAVVELPPARQGIRGDPMSLVTFPGGPGALPMSVERHGSNAASGVHTVDVTGVRWVVDPRAGTLTAHQRIGVPRPLVTFTTDADLGGLTVRRSDDTVLVLGNDAVLLGFQCDGMLAVAPLAGAASFEAKSAFAAPFARLGDGAVFASDGYGGFTAAMYPQRDTGKIARAEPVGPTPDFAGLHWKDTDTLSREPAGWRVGWSGVEPGDRMFLSAFPPRAFPWADSFDQKWLLTWKSWDPARVLEEAAGVADVALLWDFHWREWGMTFSDRFIPFDPAWIDRHVEAADAAGMKSIAYASAWFHRTRDPEVFADAILEAVDRHGFDGTYSDGLPSVDWIRGYETMRLLRAAMPDGHLLIHDSVPQSGRHVATLAPWIYTYASVTYMAEHLDSGEAGPDWAWVRYVLKSHRVANAVGSVKADEWNAAEFDDTTDKHRASLLWNARGSSLDDPENAAYFTEYVPQENALRGLWEERGDEPFFYDRVWLPAARELTGFRHGPAAMPTLTPAAAGSGGTPRWSASTEEPDATLRFTTDGTDPTAGSPVVDGPVDLPAGAELRVVAFAEGLEPSLIATTDPAVPARVLQP</sequence>
<dbReference type="InterPro" id="IPR059177">
    <property type="entry name" value="GH29D-like_dom"/>
</dbReference>
<dbReference type="EMBL" id="AP012338">
    <property type="protein sequence ID" value="BAM03071.1"/>
    <property type="molecule type" value="Genomic_DNA"/>
</dbReference>
<dbReference type="KEGG" id="phm:PSMK_09120"/>
<evidence type="ECO:0000259" key="2">
    <source>
        <dbReference type="Pfam" id="PF13290"/>
    </source>
</evidence>
<reference evidence="3 4" key="1">
    <citation type="submission" date="2012-02" db="EMBL/GenBank/DDBJ databases">
        <title>Complete genome sequence of Phycisphaera mikurensis NBRC 102666.</title>
        <authorList>
            <person name="Ankai A."/>
            <person name="Hosoyama A."/>
            <person name="Terui Y."/>
            <person name="Sekine M."/>
            <person name="Fukai R."/>
            <person name="Kato Y."/>
            <person name="Nakamura S."/>
            <person name="Yamada-Narita S."/>
            <person name="Kawakoshi A."/>
            <person name="Fukunaga Y."/>
            <person name="Yamazaki S."/>
            <person name="Fujita N."/>
        </authorList>
    </citation>
    <scope>NUCLEOTIDE SEQUENCE [LARGE SCALE GENOMIC DNA]</scope>
    <source>
        <strain evidence="4">NBRC 102666 / KCTC 22515 / FYK2301M01</strain>
    </source>
</reference>
<gene>
    <name evidence="3" type="ordered locus">PSMK_09120</name>
</gene>
<evidence type="ECO:0000313" key="3">
    <source>
        <dbReference type="EMBL" id="BAM03071.1"/>
    </source>
</evidence>
<dbReference type="Pfam" id="PF13290">
    <property type="entry name" value="CHB_HEX_C_1"/>
    <property type="match status" value="1"/>
</dbReference>
<dbReference type="AlphaFoldDB" id="I0ICT3"/>
<feature type="chain" id="PRO_5003629112" description="GH29D-like beta-sandwich domain-containing protein" evidence="1">
    <location>
        <begin position="24"/>
        <end position="781"/>
    </location>
</feature>
<keyword evidence="4" id="KW-1185">Reference proteome</keyword>
<evidence type="ECO:0000313" key="4">
    <source>
        <dbReference type="Proteomes" id="UP000007881"/>
    </source>
</evidence>